<dbReference type="EMBL" id="BEGY01000052">
    <property type="protein sequence ID" value="GAX80438.1"/>
    <property type="molecule type" value="Genomic_DNA"/>
</dbReference>
<evidence type="ECO:0000256" key="1">
    <source>
        <dbReference type="SAM" id="MobiDB-lite"/>
    </source>
</evidence>
<feature type="region of interest" description="Disordered" evidence="1">
    <location>
        <begin position="564"/>
        <end position="657"/>
    </location>
</feature>
<sequence length="657" mass="69005">MSSECGGPHSSDEGSPPTTLSGCCGWLPHHRPSRKRSAVKHEGGVQRDVSSIAPENLPSRCVSVLPPPPPLILNSELDVINNTQPASFHAPPYTSSSITASPGRSLLAIIDSHSRNTSNLPGRHSHGLRSSAGISSALSDRLSANTSRGRGGSRHSYRSDRFSLGLRSSAGEGGTSALFFQTRSSTGNGSSLSRLSDHRLRAHDASVRTATSDVDDDTSSLASALVTGWLQDQGGQLSNVLEHPDTSDLAKVDFAETTKEMQMESYEDIYQRHVGVLPGMSFEEGEVQSERDSVRGTSIGRSLSVEAPISDTSAFAPHLTPSDHTPSHPTSALLSQNALLPSSTSVPTTSSSGAFVWRSVGSSSSASKPSNLKAGSVVRGSSSRPWSRLKSHDTATTQQEQQQEQQQDAASAHSHLRRPASHHHASSNRSSRPSVTFAAHVPDTSIRHSGGRSSQAERTMPGTLDTTTPGADPPHPGLTGVESSAYSNMASPSFLLGPRLASSRTLQMLLGVSSSQSGVGTRRHTNRSSGSAVSSNGAAPTSAAVAGGHRKDFILRRFVSGRVTPQPEWGSASHMEGYEEPVVNTRPSAPGSVNARPSAPGSVNARPSAPGSVNARPSAPGNLPLRRPSLVTDRSGEIVAESPGFVSRSRNNTLKEH</sequence>
<evidence type="ECO:0000313" key="2">
    <source>
        <dbReference type="EMBL" id="GAX80438.1"/>
    </source>
</evidence>
<feature type="compositionally biased region" description="Low complexity" evidence="1">
    <location>
        <begin position="360"/>
        <end position="370"/>
    </location>
</feature>
<feature type="compositionally biased region" description="Basic residues" evidence="1">
    <location>
        <begin position="28"/>
        <end position="38"/>
    </location>
</feature>
<feature type="compositionally biased region" description="Polar residues" evidence="1">
    <location>
        <begin position="322"/>
        <end position="332"/>
    </location>
</feature>
<feature type="compositionally biased region" description="Basic residues" evidence="1">
    <location>
        <begin position="414"/>
        <end position="426"/>
    </location>
</feature>
<comment type="caution">
    <text evidence="2">The sequence shown here is derived from an EMBL/GenBank/DDBJ whole genome shotgun (WGS) entry which is preliminary data.</text>
</comment>
<dbReference type="AlphaFoldDB" id="A0A250XBI5"/>
<proteinExistence type="predicted"/>
<feature type="region of interest" description="Disordered" evidence="1">
    <location>
        <begin position="1"/>
        <end position="52"/>
    </location>
</feature>
<feature type="compositionally biased region" description="Polar residues" evidence="1">
    <location>
        <begin position="648"/>
        <end position="657"/>
    </location>
</feature>
<feature type="region of interest" description="Disordered" evidence="1">
    <location>
        <begin position="313"/>
        <end position="332"/>
    </location>
</feature>
<gene>
    <name evidence="2" type="ORF">CEUSTIGMA_g7877.t1</name>
</gene>
<keyword evidence="3" id="KW-1185">Reference proteome</keyword>
<accession>A0A250XBI5</accession>
<protein>
    <submittedName>
        <fullName evidence="2">Uncharacterized protein</fullName>
    </submittedName>
</protein>
<feature type="region of interest" description="Disordered" evidence="1">
    <location>
        <begin position="514"/>
        <end position="545"/>
    </location>
</feature>
<name>A0A250XBI5_9CHLO</name>
<organism evidence="2 3">
    <name type="scientific">Chlamydomonas eustigma</name>
    <dbReference type="NCBI Taxonomy" id="1157962"/>
    <lineage>
        <taxon>Eukaryota</taxon>
        <taxon>Viridiplantae</taxon>
        <taxon>Chlorophyta</taxon>
        <taxon>core chlorophytes</taxon>
        <taxon>Chlorophyceae</taxon>
        <taxon>CS clade</taxon>
        <taxon>Chlamydomonadales</taxon>
        <taxon>Chlamydomonadaceae</taxon>
        <taxon>Chlamydomonas</taxon>
    </lineage>
</organism>
<evidence type="ECO:0000313" key="3">
    <source>
        <dbReference type="Proteomes" id="UP000232323"/>
    </source>
</evidence>
<feature type="compositionally biased region" description="Low complexity" evidence="1">
    <location>
        <begin position="398"/>
        <end position="413"/>
    </location>
</feature>
<reference evidence="2 3" key="1">
    <citation type="submission" date="2017-08" db="EMBL/GenBank/DDBJ databases">
        <title>Acidophilic green algal genome provides insights into adaptation to an acidic environment.</title>
        <authorList>
            <person name="Hirooka S."/>
            <person name="Hirose Y."/>
            <person name="Kanesaki Y."/>
            <person name="Higuchi S."/>
            <person name="Fujiwara T."/>
            <person name="Onuma R."/>
            <person name="Era A."/>
            <person name="Ohbayashi R."/>
            <person name="Uzuka A."/>
            <person name="Nozaki H."/>
            <person name="Yoshikawa H."/>
            <person name="Miyagishima S.Y."/>
        </authorList>
    </citation>
    <scope>NUCLEOTIDE SEQUENCE [LARGE SCALE GENOMIC DNA]</scope>
    <source>
        <strain evidence="2 3">NIES-2499</strain>
    </source>
</reference>
<dbReference type="Proteomes" id="UP000232323">
    <property type="component" value="Unassembled WGS sequence"/>
</dbReference>
<feature type="region of interest" description="Disordered" evidence="1">
    <location>
        <begin position="360"/>
        <end position="484"/>
    </location>
</feature>
<feature type="compositionally biased region" description="Low complexity" evidence="1">
    <location>
        <begin position="528"/>
        <end position="539"/>
    </location>
</feature>